<evidence type="ECO:0000313" key="3">
    <source>
        <dbReference type="Proteomes" id="UP000637359"/>
    </source>
</evidence>
<reference evidence="2" key="1">
    <citation type="submission" date="2020-08" db="EMBL/GenBank/DDBJ databases">
        <title>Genome public.</title>
        <authorList>
            <person name="Liu C."/>
            <person name="Sun Q."/>
        </authorList>
    </citation>
    <scope>NUCLEOTIDE SEQUENCE</scope>
    <source>
        <strain evidence="2">BX22</strain>
    </source>
</reference>
<protein>
    <submittedName>
        <fullName evidence="2">Uncharacterized protein</fullName>
    </submittedName>
</protein>
<keyword evidence="1" id="KW-0812">Transmembrane</keyword>
<evidence type="ECO:0000256" key="1">
    <source>
        <dbReference type="SAM" id="Phobius"/>
    </source>
</evidence>
<name>A0A923L5K4_9BACI</name>
<feature type="transmembrane region" description="Helical" evidence="1">
    <location>
        <begin position="6"/>
        <end position="27"/>
    </location>
</feature>
<dbReference type="AlphaFoldDB" id="A0A923L5K4"/>
<dbReference type="Proteomes" id="UP000637359">
    <property type="component" value="Unassembled WGS sequence"/>
</dbReference>
<keyword evidence="3" id="KW-1185">Reference proteome</keyword>
<dbReference type="RefSeq" id="WP_186869551.1">
    <property type="nucleotide sequence ID" value="NZ_JACOOL010000005.1"/>
</dbReference>
<feature type="transmembrane region" description="Helical" evidence="1">
    <location>
        <begin position="39"/>
        <end position="58"/>
    </location>
</feature>
<sequence>MMALVSLLPIVIVIGIIIFFVLLNKRFQVKPVTFRKSKWIIIGYVSILLVAAIGSLFLPSTKAKVVDNNLDEDWENSYYQQALNGNFSSIDSKEIKKSWEFPLTGNTLSFDSSNYEEAFIIERNSDLKDKVEVYYIENWHVMEAGSVKVDISDYIPDVNITMDQNVLRVIGKGTTNVKIAYSDPEFTTAQFLSEYDLGNGYTGSRFFYIRVPENLNIENANEILAEEVNN</sequence>
<evidence type="ECO:0000313" key="2">
    <source>
        <dbReference type="EMBL" id="MBC5636836.1"/>
    </source>
</evidence>
<keyword evidence="1" id="KW-1133">Transmembrane helix</keyword>
<comment type="caution">
    <text evidence="2">The sequence shown here is derived from an EMBL/GenBank/DDBJ whole genome shotgun (WGS) entry which is preliminary data.</text>
</comment>
<organism evidence="2 3">
    <name type="scientific">Ornithinibacillus hominis</name>
    <dbReference type="NCBI Taxonomy" id="2763055"/>
    <lineage>
        <taxon>Bacteria</taxon>
        <taxon>Bacillati</taxon>
        <taxon>Bacillota</taxon>
        <taxon>Bacilli</taxon>
        <taxon>Bacillales</taxon>
        <taxon>Bacillaceae</taxon>
        <taxon>Ornithinibacillus</taxon>
    </lineage>
</organism>
<gene>
    <name evidence="2" type="ORF">H8S33_08405</name>
</gene>
<accession>A0A923L5K4</accession>
<dbReference type="EMBL" id="JACOOL010000005">
    <property type="protein sequence ID" value="MBC5636836.1"/>
    <property type="molecule type" value="Genomic_DNA"/>
</dbReference>
<proteinExistence type="predicted"/>
<keyword evidence="1" id="KW-0472">Membrane</keyword>